<keyword evidence="5" id="KW-0406">Ion transport</keyword>
<dbReference type="InterPro" id="IPR003148">
    <property type="entry name" value="RCK_N"/>
</dbReference>
<evidence type="ECO:0000259" key="7">
    <source>
        <dbReference type="PROSITE" id="PS51202"/>
    </source>
</evidence>
<keyword evidence="3" id="KW-0630">Potassium</keyword>
<dbReference type="Gene3D" id="3.30.70.1450">
    <property type="entry name" value="Regulator of K+ conductance, C-terminal domain"/>
    <property type="match status" value="2"/>
</dbReference>
<evidence type="ECO:0000256" key="4">
    <source>
        <dbReference type="ARBA" id="ARBA00023027"/>
    </source>
</evidence>
<evidence type="ECO:0008006" key="9">
    <source>
        <dbReference type="Google" id="ProtNLM"/>
    </source>
</evidence>
<dbReference type="InterPro" id="IPR006037">
    <property type="entry name" value="RCK_C"/>
</dbReference>
<evidence type="ECO:0000256" key="3">
    <source>
        <dbReference type="ARBA" id="ARBA00022958"/>
    </source>
</evidence>
<dbReference type="InterPro" id="IPR050721">
    <property type="entry name" value="Trk_Ktr_HKT_K-transport"/>
</dbReference>
<dbReference type="SUPFAM" id="SSF51735">
    <property type="entry name" value="NAD(P)-binding Rossmann-fold domains"/>
    <property type="match status" value="2"/>
</dbReference>
<proteinExistence type="predicted"/>
<keyword evidence="1" id="KW-0813">Transport</keyword>
<dbReference type="InterPro" id="IPR036721">
    <property type="entry name" value="RCK_C_sf"/>
</dbReference>
<feature type="domain" description="RCK C-terminal" evidence="7">
    <location>
        <begin position="149"/>
        <end position="229"/>
    </location>
</feature>
<feature type="domain" description="RCK N-terminal" evidence="6">
    <location>
        <begin position="234"/>
        <end position="351"/>
    </location>
</feature>
<dbReference type="Pfam" id="PF02080">
    <property type="entry name" value="TrkA_C"/>
    <property type="match status" value="1"/>
</dbReference>
<dbReference type="Gene3D" id="3.40.50.720">
    <property type="entry name" value="NAD(P)-binding Rossmann-like Domain"/>
    <property type="match status" value="2"/>
</dbReference>
<accession>A0A381N0D5</accession>
<evidence type="ECO:0000259" key="6">
    <source>
        <dbReference type="PROSITE" id="PS51201"/>
    </source>
</evidence>
<evidence type="ECO:0000256" key="1">
    <source>
        <dbReference type="ARBA" id="ARBA00022448"/>
    </source>
</evidence>
<dbReference type="Pfam" id="PF02254">
    <property type="entry name" value="TrkA_N"/>
    <property type="match status" value="2"/>
</dbReference>
<dbReference type="PRINTS" id="PR00335">
    <property type="entry name" value="KUPTAKETRKA"/>
</dbReference>
<organism evidence="8">
    <name type="scientific">marine metagenome</name>
    <dbReference type="NCBI Taxonomy" id="408172"/>
    <lineage>
        <taxon>unclassified sequences</taxon>
        <taxon>metagenomes</taxon>
        <taxon>ecological metagenomes</taxon>
    </lineage>
</organism>
<evidence type="ECO:0000256" key="5">
    <source>
        <dbReference type="ARBA" id="ARBA00023065"/>
    </source>
</evidence>
<feature type="domain" description="RCK N-terminal" evidence="6">
    <location>
        <begin position="1"/>
        <end position="121"/>
    </location>
</feature>
<keyword evidence="2" id="KW-0633">Potassium transport</keyword>
<evidence type="ECO:0000256" key="2">
    <source>
        <dbReference type="ARBA" id="ARBA00022538"/>
    </source>
</evidence>
<dbReference type="NCBIfam" id="NF007031">
    <property type="entry name" value="PRK09496.1-2"/>
    <property type="match status" value="1"/>
</dbReference>
<dbReference type="PANTHER" id="PTHR43833">
    <property type="entry name" value="POTASSIUM CHANNEL PROTEIN 2-RELATED-RELATED"/>
    <property type="match status" value="1"/>
</dbReference>
<dbReference type="GO" id="GO:0005886">
    <property type="term" value="C:plasma membrane"/>
    <property type="evidence" value="ECO:0007669"/>
    <property type="project" value="InterPro"/>
</dbReference>
<dbReference type="PROSITE" id="PS51201">
    <property type="entry name" value="RCK_N"/>
    <property type="match status" value="2"/>
</dbReference>
<protein>
    <recommendedName>
        <fullName evidence="9">Trk system potassium uptake protein TrkA</fullName>
    </recommendedName>
</protein>
<feature type="domain" description="RCK C-terminal" evidence="7">
    <location>
        <begin position="372"/>
        <end position="453"/>
    </location>
</feature>
<evidence type="ECO:0000313" key="8">
    <source>
        <dbReference type="EMBL" id="SUZ47494.1"/>
    </source>
</evidence>
<dbReference type="PANTHER" id="PTHR43833:SF5">
    <property type="entry name" value="TRK SYSTEM POTASSIUM UPTAKE PROTEIN TRKA"/>
    <property type="match status" value="1"/>
</dbReference>
<dbReference type="AlphaFoldDB" id="A0A381N0D5"/>
<reference evidence="8" key="1">
    <citation type="submission" date="2018-05" db="EMBL/GenBank/DDBJ databases">
        <authorList>
            <person name="Lanie J.A."/>
            <person name="Ng W.-L."/>
            <person name="Kazmierczak K.M."/>
            <person name="Andrzejewski T.M."/>
            <person name="Davidsen T.M."/>
            <person name="Wayne K.J."/>
            <person name="Tettelin H."/>
            <person name="Glass J.I."/>
            <person name="Rusch D."/>
            <person name="Podicherti R."/>
            <person name="Tsui H.-C.T."/>
            <person name="Winkler M.E."/>
        </authorList>
    </citation>
    <scope>NUCLEOTIDE SEQUENCE</scope>
</reference>
<dbReference type="InterPro" id="IPR036291">
    <property type="entry name" value="NAD(P)-bd_dom_sf"/>
</dbReference>
<keyword evidence="4" id="KW-0520">NAD</keyword>
<dbReference type="GO" id="GO:0015079">
    <property type="term" value="F:potassium ion transmembrane transporter activity"/>
    <property type="evidence" value="ECO:0007669"/>
    <property type="project" value="InterPro"/>
</dbReference>
<dbReference type="NCBIfam" id="NF007039">
    <property type="entry name" value="PRK09496.3-2"/>
    <property type="match status" value="1"/>
</dbReference>
<dbReference type="InterPro" id="IPR006036">
    <property type="entry name" value="K_uptake_TrkA"/>
</dbReference>
<dbReference type="PROSITE" id="PS51202">
    <property type="entry name" value="RCK_C"/>
    <property type="match status" value="2"/>
</dbReference>
<dbReference type="SUPFAM" id="SSF116726">
    <property type="entry name" value="TrkA C-terminal domain-like"/>
    <property type="match status" value="2"/>
</dbReference>
<gene>
    <name evidence="8" type="ORF">METZ01_LOCUS348</name>
</gene>
<sequence length="453" mass="49846">MKVVIIGGGEVGFHVAKALSEKDYDITVIDIDPDKCRRASENLDVIVVEGDGASPKTLIEANVGNAHYVLCLTRVDEVNLIASQQAHELGADKIIARLRNQQYTAKNSIIRPEKFGVDVVIHPEKAACEEIIRLVHHPYAVQAMEFEGGRLIMLGINISKATLNISGTSLSKLVKLVAYKAQFRFGVVAVLRGQDTIVPQADFAFQDGDIAYFIVKSTDVGELMTFLGREVNEVKRVMIIGGSKMGRSLARALPNEDINVRLVDYNRPKAAHISHKLDDSMIIYGDGTDIEFLKSENIQDVDSLIAVTENEKTNLIAGLLANHLGAKQNIMHVVTTQYIRTIQEIGVGAVISKNLSTVNAILRELHSDVSEIHTITFDEIDVDVMEFQPDAGSLITKKPIKELDFPKDSIVGMINHHGKIQIAHGESKLSADDTVLVFTKPHSINKLKKMFDA</sequence>
<name>A0A381N0D5_9ZZZZ</name>
<dbReference type="EMBL" id="UINC01000020">
    <property type="protein sequence ID" value="SUZ47494.1"/>
    <property type="molecule type" value="Genomic_DNA"/>
</dbReference>